<dbReference type="CDD" id="cd07061">
    <property type="entry name" value="HP_HAP_like"/>
    <property type="match status" value="1"/>
</dbReference>
<dbReference type="InParanoid" id="A0A165DDS7"/>
<dbReference type="InterPro" id="IPR029033">
    <property type="entry name" value="His_PPase_superfam"/>
</dbReference>
<dbReference type="InterPro" id="IPR000560">
    <property type="entry name" value="His_Pase_clade-2"/>
</dbReference>
<dbReference type="GO" id="GO:0003993">
    <property type="term" value="F:acid phosphatase activity"/>
    <property type="evidence" value="ECO:0007669"/>
    <property type="project" value="TreeGrafter"/>
</dbReference>
<evidence type="ECO:0000256" key="1">
    <source>
        <dbReference type="ARBA" id="ARBA00022801"/>
    </source>
</evidence>
<reference evidence="2 3" key="1">
    <citation type="journal article" date="2016" name="Mol. Biol. Evol.">
        <title>Comparative Genomics of Early-Diverging Mushroom-Forming Fungi Provides Insights into the Origins of Lignocellulose Decay Capabilities.</title>
        <authorList>
            <person name="Nagy L.G."/>
            <person name="Riley R."/>
            <person name="Tritt A."/>
            <person name="Adam C."/>
            <person name="Daum C."/>
            <person name="Floudas D."/>
            <person name="Sun H."/>
            <person name="Yadav J.S."/>
            <person name="Pangilinan J."/>
            <person name="Larsson K.H."/>
            <person name="Matsuura K."/>
            <person name="Barry K."/>
            <person name="Labutti K."/>
            <person name="Kuo R."/>
            <person name="Ohm R.A."/>
            <person name="Bhattacharya S.S."/>
            <person name="Shirouzu T."/>
            <person name="Yoshinaga Y."/>
            <person name="Martin F.M."/>
            <person name="Grigoriev I.V."/>
            <person name="Hibbett D.S."/>
        </authorList>
    </citation>
    <scope>NUCLEOTIDE SEQUENCE [LARGE SCALE GENOMIC DNA]</scope>
    <source>
        <strain evidence="2 3">HHB12733</strain>
    </source>
</reference>
<evidence type="ECO:0000313" key="2">
    <source>
        <dbReference type="EMBL" id="KZT52592.1"/>
    </source>
</evidence>
<dbReference type="PANTHER" id="PTHR20963:SF42">
    <property type="entry name" value="PHOSPHOGLYCERATE MUTASE-LIKE PROTEIN"/>
    <property type="match status" value="1"/>
</dbReference>
<dbReference type="Proteomes" id="UP000076842">
    <property type="component" value="Unassembled WGS sequence"/>
</dbReference>
<sequence length="543" mass="59496">MKAEDHEHSIASFRPAAPYAGSTLAATRPITNPSNLVTSLFPTDNGPAGPTPTGAEAGLIATAASYPMQAHPDHLMGPASLPKPASEDFDIFKYWGNLSPWYSVPSFGLDSSPLVPEGCRVSALHFLHRHGARYPTATTGKGVGPAGLAGRLHEAIVAGNKWSASGELDFLNDWVWMLGADILTPFGREQMFKLGVDLRIKYGFLLNNFTESQTLPVFRTESQDRMRASSENFALGFFGERAREQYLVSITVEAPGFNNTLSPYYTCPNSFNATKAYRQNPVLQVWIPKYLKDTLPRIQGMLEGFELTYTDVFTMQTTCAYETVALGYSAFCGLFTQEEWEGFEYAWDIYFWYDSGWGSPTARALGIGYVKELVARLTETPIDVHDSTTNSTLDDNPITFPLGNSLYVDATHETVVLNILTALNLSSFATTGPLPGDHIPEKRSFIASQVVPFGTNVQFQVLSCAALPDPQIRIILNDGVIPLEGLGGCPYQKDGMCSVDTFVAAEKQVLEESDWSWACKGDWTVPPGTQWNTTTGDAPPREA</sequence>
<dbReference type="SUPFAM" id="SSF53254">
    <property type="entry name" value="Phosphoglycerate mutase-like"/>
    <property type="match status" value="1"/>
</dbReference>
<dbReference type="Pfam" id="PF00328">
    <property type="entry name" value="His_Phos_2"/>
    <property type="match status" value="1"/>
</dbReference>
<keyword evidence="1" id="KW-0378">Hydrolase</keyword>
<name>A0A165DDS7_9BASI</name>
<dbReference type="AlphaFoldDB" id="A0A165DDS7"/>
<dbReference type="EMBL" id="KV424061">
    <property type="protein sequence ID" value="KZT52592.1"/>
    <property type="molecule type" value="Genomic_DNA"/>
</dbReference>
<dbReference type="STRING" id="1353952.A0A165DDS7"/>
<dbReference type="InterPro" id="IPR033379">
    <property type="entry name" value="Acid_Pase_AS"/>
</dbReference>
<dbReference type="FunCoup" id="A0A165DDS7">
    <property type="interactions" value="201"/>
</dbReference>
<organism evidence="2 3">
    <name type="scientific">Calocera cornea HHB12733</name>
    <dbReference type="NCBI Taxonomy" id="1353952"/>
    <lineage>
        <taxon>Eukaryota</taxon>
        <taxon>Fungi</taxon>
        <taxon>Dikarya</taxon>
        <taxon>Basidiomycota</taxon>
        <taxon>Agaricomycotina</taxon>
        <taxon>Dacrymycetes</taxon>
        <taxon>Dacrymycetales</taxon>
        <taxon>Dacrymycetaceae</taxon>
        <taxon>Calocera</taxon>
    </lineage>
</organism>
<gene>
    <name evidence="2" type="ORF">CALCODRAFT_441314</name>
</gene>
<accession>A0A165DDS7</accession>
<keyword evidence="3" id="KW-1185">Reference proteome</keyword>
<proteinExistence type="predicted"/>
<protein>
    <submittedName>
        <fullName evidence="2">Phosphoglycerate mutase-like protein</fullName>
    </submittedName>
</protein>
<dbReference type="OrthoDB" id="6509975at2759"/>
<dbReference type="PROSITE" id="PS00616">
    <property type="entry name" value="HIS_ACID_PHOSPHAT_1"/>
    <property type="match status" value="1"/>
</dbReference>
<dbReference type="Gene3D" id="3.40.50.1240">
    <property type="entry name" value="Phosphoglycerate mutase-like"/>
    <property type="match status" value="1"/>
</dbReference>
<evidence type="ECO:0000313" key="3">
    <source>
        <dbReference type="Proteomes" id="UP000076842"/>
    </source>
</evidence>
<dbReference type="PANTHER" id="PTHR20963">
    <property type="entry name" value="MULTIPLE INOSITOL POLYPHOSPHATE PHOSPHATASE-RELATED"/>
    <property type="match status" value="1"/>
</dbReference>